<feature type="transmembrane region" description="Helical" evidence="3">
    <location>
        <begin position="169"/>
        <end position="191"/>
    </location>
</feature>
<dbReference type="InterPro" id="IPR020846">
    <property type="entry name" value="MFS_dom"/>
</dbReference>
<evidence type="ECO:0000313" key="6">
    <source>
        <dbReference type="Proteomes" id="UP001578633"/>
    </source>
</evidence>
<feature type="transmembrane region" description="Helical" evidence="3">
    <location>
        <begin position="277"/>
        <end position="295"/>
    </location>
</feature>
<dbReference type="Pfam" id="PF07690">
    <property type="entry name" value="MFS_1"/>
    <property type="match status" value="1"/>
</dbReference>
<dbReference type="Proteomes" id="UP001578633">
    <property type="component" value="Chromosome 9"/>
</dbReference>
<feature type="transmembrane region" description="Helical" evidence="3">
    <location>
        <begin position="235"/>
        <end position="256"/>
    </location>
</feature>
<dbReference type="Gene3D" id="1.20.1250.20">
    <property type="entry name" value="MFS general substrate transporter like domains"/>
    <property type="match status" value="2"/>
</dbReference>
<dbReference type="EMBL" id="JBHGVX010000009">
    <property type="protein sequence ID" value="KAL1792540.1"/>
    <property type="molecule type" value="Genomic_DNA"/>
</dbReference>
<gene>
    <name evidence="5" type="ORF">ACET3X_009047</name>
</gene>
<dbReference type="InterPro" id="IPR050327">
    <property type="entry name" value="Proton-linked_MCT"/>
</dbReference>
<keyword evidence="3" id="KW-1133">Transmembrane helix</keyword>
<comment type="similarity">
    <text evidence="2">Belongs to the major facilitator superfamily. Monocarboxylate porter (TC 2.A.1.13) family.</text>
</comment>
<dbReference type="PANTHER" id="PTHR11360:SF302">
    <property type="entry name" value="MAJOR FACILITATOR SUPERFAMILY (MFS) PROFILE DOMAIN-CONTAINING PROTEIN"/>
    <property type="match status" value="1"/>
</dbReference>
<evidence type="ECO:0000256" key="2">
    <source>
        <dbReference type="ARBA" id="ARBA00006727"/>
    </source>
</evidence>
<feature type="domain" description="Major facilitator superfamily (MFS) profile" evidence="4">
    <location>
        <begin position="278"/>
        <end position="477"/>
    </location>
</feature>
<dbReference type="InterPro" id="IPR036259">
    <property type="entry name" value="MFS_trans_sf"/>
</dbReference>
<keyword evidence="3" id="KW-0472">Membrane</keyword>
<feature type="transmembrane region" description="Helical" evidence="3">
    <location>
        <begin position="146"/>
        <end position="163"/>
    </location>
</feature>
<organism evidence="5 6">
    <name type="scientific">Alternaria dauci</name>
    <dbReference type="NCBI Taxonomy" id="48095"/>
    <lineage>
        <taxon>Eukaryota</taxon>
        <taxon>Fungi</taxon>
        <taxon>Dikarya</taxon>
        <taxon>Ascomycota</taxon>
        <taxon>Pezizomycotina</taxon>
        <taxon>Dothideomycetes</taxon>
        <taxon>Pleosporomycetidae</taxon>
        <taxon>Pleosporales</taxon>
        <taxon>Pleosporineae</taxon>
        <taxon>Pleosporaceae</taxon>
        <taxon>Alternaria</taxon>
        <taxon>Alternaria sect. Porri</taxon>
    </lineage>
</organism>
<evidence type="ECO:0000256" key="1">
    <source>
        <dbReference type="ARBA" id="ARBA00004141"/>
    </source>
</evidence>
<dbReference type="PANTHER" id="PTHR11360">
    <property type="entry name" value="MONOCARBOXYLATE TRANSPORTER"/>
    <property type="match status" value="1"/>
</dbReference>
<evidence type="ECO:0000256" key="3">
    <source>
        <dbReference type="SAM" id="Phobius"/>
    </source>
</evidence>
<feature type="transmembrane region" description="Helical" evidence="3">
    <location>
        <begin position="411"/>
        <end position="433"/>
    </location>
</feature>
<proteinExistence type="inferred from homology"/>
<name>A0ABR3U7R4_9PLEO</name>
<accession>A0ABR3U7R4</accession>
<evidence type="ECO:0000259" key="4">
    <source>
        <dbReference type="PROSITE" id="PS50850"/>
    </source>
</evidence>
<reference evidence="5 6" key="1">
    <citation type="submission" date="2024-09" db="EMBL/GenBank/DDBJ databases">
        <title>T2T genomes of carrot and Alternaria dauci and their utility for understanding host-pathogen interaction during carrot leaf blight disease.</title>
        <authorList>
            <person name="Liu W."/>
            <person name="Xu S."/>
            <person name="Ou C."/>
            <person name="Liu X."/>
            <person name="Zhuang F."/>
            <person name="Deng X.W."/>
        </authorList>
    </citation>
    <scope>NUCLEOTIDE SEQUENCE [LARGE SCALE GENOMIC DNA]</scope>
    <source>
        <strain evidence="5 6">A2016</strain>
    </source>
</reference>
<feature type="transmembrane region" description="Helical" evidence="3">
    <location>
        <begin position="112"/>
        <end position="134"/>
    </location>
</feature>
<feature type="transmembrane region" description="Helical" evidence="3">
    <location>
        <begin position="203"/>
        <end position="223"/>
    </location>
</feature>
<keyword evidence="6" id="KW-1185">Reference proteome</keyword>
<feature type="transmembrane region" description="Helical" evidence="3">
    <location>
        <begin position="67"/>
        <end position="92"/>
    </location>
</feature>
<dbReference type="PROSITE" id="PS50850">
    <property type="entry name" value="MFS"/>
    <property type="match status" value="1"/>
</dbReference>
<feature type="transmembrane region" description="Helical" evidence="3">
    <location>
        <begin position="445"/>
        <end position="463"/>
    </location>
</feature>
<comment type="subcellular location">
    <subcellularLocation>
        <location evidence="1">Membrane</location>
        <topology evidence="1">Multi-pass membrane protein</topology>
    </subcellularLocation>
</comment>
<feature type="transmembrane region" description="Helical" evidence="3">
    <location>
        <begin position="369"/>
        <end position="390"/>
    </location>
</feature>
<dbReference type="InterPro" id="IPR011701">
    <property type="entry name" value="MFS"/>
</dbReference>
<keyword evidence="3" id="KW-0812">Transmembrane</keyword>
<evidence type="ECO:0000313" key="5">
    <source>
        <dbReference type="EMBL" id="KAL1792540.1"/>
    </source>
</evidence>
<feature type="transmembrane region" description="Helical" evidence="3">
    <location>
        <begin position="342"/>
        <end position="363"/>
    </location>
</feature>
<dbReference type="RefSeq" id="XP_069303124.1">
    <property type="nucleotide sequence ID" value="XM_069455198.1"/>
</dbReference>
<dbReference type="GeneID" id="96089369"/>
<protein>
    <recommendedName>
        <fullName evidence="4">Major facilitator superfamily (MFS) profile domain-containing protein</fullName>
    </recommendedName>
</protein>
<comment type="caution">
    <text evidence="5">The sequence shown here is derived from an EMBL/GenBank/DDBJ whole genome shotgun (WGS) entry which is preliminary data.</text>
</comment>
<dbReference type="SUPFAM" id="SSF103473">
    <property type="entry name" value="MFS general substrate transporter"/>
    <property type="match status" value="1"/>
</dbReference>
<sequence length="477" mass="50680">MNILSSKRAGKLCESHCSHGHELILITIDKVQSSVDEKLPTRMSISSTETKSDNIGHLVTRTQQFRILASTCLMAFTIIGFNQSFGVFQAHYGRQASALEGVLVQSELSQRPLISAIGSLGNGGLVATFGLFYYPYLPRLGGHVKYLCGLGTAFITIGFAAAAGSHNLATLVGCQGVLVGIGAGILNYVLAPILPEYFPQRSGLAQGVMFACGGLGGMVWVFVLTALLENIGIRWTLGIFSILSFTILSISSVLALPPRKFEKRSTEIVSWKVFQDPLFASLAIVNLIMALTLAIPTAFGSEFAKSIGASITNGSYLLAVNSGVGIPGRVCTGWLSDKIGHLNMLMVATAVYAIATWALFLSSAMTSSLGLYIAFTVCYGLSSGVFNTVMNSAQKTLFGAEMYYPKSGATISIRGIGFAVGSPIAGALVSRVAGEDLEGRDFLNLIIYTGALLTLALLCLLNVRRLDAKGNGWKLVR</sequence>